<dbReference type="InterPro" id="IPR045338">
    <property type="entry name" value="DUF6535"/>
</dbReference>
<evidence type="ECO:0000259" key="2">
    <source>
        <dbReference type="Pfam" id="PF20153"/>
    </source>
</evidence>
<feature type="transmembrane region" description="Helical" evidence="1">
    <location>
        <begin position="78"/>
        <end position="95"/>
    </location>
</feature>
<evidence type="ECO:0000313" key="3">
    <source>
        <dbReference type="EMBL" id="KAK7677438.1"/>
    </source>
</evidence>
<keyword evidence="1" id="KW-0472">Membrane</keyword>
<comment type="caution">
    <text evidence="3">The sequence shown here is derived from an EMBL/GenBank/DDBJ whole genome shotgun (WGS) entry which is preliminary data.</text>
</comment>
<feature type="transmembrane region" description="Helical" evidence="1">
    <location>
        <begin position="129"/>
        <end position="147"/>
    </location>
</feature>
<sequence>MAKTKVSLRGDDAKIKPEPFQMQDEQTKIIPDTVPVRAEGYTNQTESRIHLTYEEVKNAVHQYDVEELKVIVMKLDTSFAFASLLSLILAISLAATHSKQPQNRDGGFITSYWLNPSASEPAKVETNTLWLYSFMISLTVALLAFCIKQRSHDYFHYCNKSPMVSLHERFLREGTWFKRPDSAIPRAFPLLLHAAFVLFIGGLSEMSITLKAVVTVISFYGIHSTTPVGERDASRTLVYHALTSVIARDLDERTDTRLGDVLVDGMQSGTHSTMAIFFAYYSAASDSQHDLEKLYSALAADRSSKSSNQYLVNLLQISKVIINILRSTDTAHLPQSTLEKPIRLFMASHEITLEPVALCYTFFTLVSLADSERLADNDTELRANALMLSAILRTYSQMAVLPGSRMERQLQLIHLMVTSIDITDDFPY</sequence>
<protein>
    <recommendedName>
        <fullName evidence="2">DUF6535 domain-containing protein</fullName>
    </recommendedName>
</protein>
<keyword evidence="4" id="KW-1185">Reference proteome</keyword>
<dbReference type="EMBL" id="JASBNA010000088">
    <property type="protein sequence ID" value="KAK7677438.1"/>
    <property type="molecule type" value="Genomic_DNA"/>
</dbReference>
<reference evidence="3 4" key="1">
    <citation type="submission" date="2022-09" db="EMBL/GenBank/DDBJ databases">
        <authorList>
            <person name="Palmer J.M."/>
        </authorList>
    </citation>
    <scope>NUCLEOTIDE SEQUENCE [LARGE SCALE GENOMIC DNA]</scope>
    <source>
        <strain evidence="3 4">DSM 7382</strain>
    </source>
</reference>
<feature type="domain" description="DUF6535" evidence="2">
    <location>
        <begin position="59"/>
        <end position="205"/>
    </location>
</feature>
<dbReference type="Pfam" id="PF20153">
    <property type="entry name" value="DUF6535"/>
    <property type="match status" value="1"/>
</dbReference>
<organism evidence="3 4">
    <name type="scientific">Cerrena zonata</name>
    <dbReference type="NCBI Taxonomy" id="2478898"/>
    <lineage>
        <taxon>Eukaryota</taxon>
        <taxon>Fungi</taxon>
        <taxon>Dikarya</taxon>
        <taxon>Basidiomycota</taxon>
        <taxon>Agaricomycotina</taxon>
        <taxon>Agaricomycetes</taxon>
        <taxon>Polyporales</taxon>
        <taxon>Cerrenaceae</taxon>
        <taxon>Cerrena</taxon>
    </lineage>
</organism>
<keyword evidence="1" id="KW-0812">Transmembrane</keyword>
<proteinExistence type="predicted"/>
<gene>
    <name evidence="3" type="ORF">QCA50_019551</name>
</gene>
<evidence type="ECO:0000313" key="4">
    <source>
        <dbReference type="Proteomes" id="UP001385951"/>
    </source>
</evidence>
<dbReference type="Proteomes" id="UP001385951">
    <property type="component" value="Unassembled WGS sequence"/>
</dbReference>
<dbReference type="AlphaFoldDB" id="A0AAW0F968"/>
<keyword evidence="1" id="KW-1133">Transmembrane helix</keyword>
<evidence type="ECO:0000256" key="1">
    <source>
        <dbReference type="SAM" id="Phobius"/>
    </source>
</evidence>
<feature type="transmembrane region" description="Helical" evidence="1">
    <location>
        <begin position="187"/>
        <end position="204"/>
    </location>
</feature>
<name>A0AAW0F968_9APHY</name>
<accession>A0AAW0F968</accession>